<dbReference type="SUPFAM" id="SSF52172">
    <property type="entry name" value="CheY-like"/>
    <property type="match status" value="1"/>
</dbReference>
<dbReference type="InterPro" id="IPR036641">
    <property type="entry name" value="HPT_dom_sf"/>
</dbReference>
<evidence type="ECO:0000256" key="4">
    <source>
        <dbReference type="ARBA" id="ARBA00022553"/>
    </source>
</evidence>
<feature type="coiled-coil region" evidence="11">
    <location>
        <begin position="1958"/>
        <end position="1985"/>
    </location>
</feature>
<reference evidence="17 18" key="1">
    <citation type="submission" date="2019-02" db="EMBL/GenBank/DDBJ databases">
        <title>Genomic Encyclopedia of Type Strains, Phase IV (KMG-IV): sequencing the most valuable type-strain genomes for metagenomic binning, comparative biology and taxonomic classification.</title>
        <authorList>
            <person name="Goeker M."/>
        </authorList>
    </citation>
    <scope>NUCLEOTIDE SEQUENCE [LARGE SCALE GENOMIC DNA]</scope>
    <source>
        <strain evidence="17 18">DSM 105135</strain>
    </source>
</reference>
<dbReference type="SUPFAM" id="SSF47226">
    <property type="entry name" value="Histidine-containing phosphotransfer domain, HPT domain"/>
    <property type="match status" value="7"/>
</dbReference>
<evidence type="ECO:0000313" key="17">
    <source>
        <dbReference type="EMBL" id="RZU46995.1"/>
    </source>
</evidence>
<dbReference type="SMART" id="SM00260">
    <property type="entry name" value="CheW"/>
    <property type="match status" value="1"/>
</dbReference>
<dbReference type="InterPro" id="IPR058661">
    <property type="entry name" value="FimL_2nd"/>
</dbReference>
<dbReference type="InterPro" id="IPR004358">
    <property type="entry name" value="Sig_transdc_His_kin-like_C"/>
</dbReference>
<dbReference type="Pfam" id="PF01627">
    <property type="entry name" value="Hpt"/>
    <property type="match status" value="6"/>
</dbReference>
<dbReference type="FunFam" id="3.30.565.10:FF:000016">
    <property type="entry name" value="Chemotaxis protein CheA, putative"/>
    <property type="match status" value="1"/>
</dbReference>
<feature type="domain" description="HPt" evidence="16">
    <location>
        <begin position="1061"/>
        <end position="1165"/>
    </location>
</feature>
<feature type="modified residue" description="Phosphohistidine" evidence="9">
    <location>
        <position position="850"/>
    </location>
</feature>
<dbReference type="InterPro" id="IPR001789">
    <property type="entry name" value="Sig_transdc_resp-reg_receiver"/>
</dbReference>
<protein>
    <recommendedName>
        <fullName evidence="3">Chemotaxis protein CheA</fullName>
        <ecNumber evidence="2">2.7.13.3</ecNumber>
    </recommendedName>
</protein>
<dbReference type="Proteomes" id="UP000292423">
    <property type="component" value="Unassembled WGS sequence"/>
</dbReference>
<evidence type="ECO:0000256" key="12">
    <source>
        <dbReference type="SAM" id="MobiDB-lite"/>
    </source>
</evidence>
<dbReference type="OrthoDB" id="9803176at2"/>
<dbReference type="Gene3D" id="1.20.120.160">
    <property type="entry name" value="HPT domain"/>
    <property type="match status" value="6"/>
</dbReference>
<dbReference type="InterPro" id="IPR004105">
    <property type="entry name" value="CheA-like_dim"/>
</dbReference>
<dbReference type="PROSITE" id="PS50851">
    <property type="entry name" value="CHEW"/>
    <property type="match status" value="1"/>
</dbReference>
<dbReference type="SUPFAM" id="SSF50341">
    <property type="entry name" value="CheW-like"/>
    <property type="match status" value="1"/>
</dbReference>
<feature type="domain" description="HPt" evidence="16">
    <location>
        <begin position="1548"/>
        <end position="1655"/>
    </location>
</feature>
<dbReference type="PROSITE" id="PS50109">
    <property type="entry name" value="HIS_KIN"/>
    <property type="match status" value="1"/>
</dbReference>
<evidence type="ECO:0000256" key="3">
    <source>
        <dbReference type="ARBA" id="ARBA00021495"/>
    </source>
</evidence>
<dbReference type="Gene3D" id="2.30.30.40">
    <property type="entry name" value="SH3 Domains"/>
    <property type="match status" value="1"/>
</dbReference>
<feature type="domain" description="HPt" evidence="16">
    <location>
        <begin position="803"/>
        <end position="907"/>
    </location>
</feature>
<feature type="modified residue" description="Phosphohistidine" evidence="9">
    <location>
        <position position="1595"/>
    </location>
</feature>
<feature type="modified residue" description="4-aspartylphosphate" evidence="10">
    <location>
        <position position="2456"/>
    </location>
</feature>
<dbReference type="RefSeq" id="WP_130412108.1">
    <property type="nucleotide sequence ID" value="NZ_SHKX01000011.1"/>
</dbReference>
<feature type="domain" description="Response regulatory" evidence="14">
    <location>
        <begin position="2407"/>
        <end position="2523"/>
    </location>
</feature>
<dbReference type="SMART" id="SM00448">
    <property type="entry name" value="REC"/>
    <property type="match status" value="1"/>
</dbReference>
<dbReference type="InterPro" id="IPR036890">
    <property type="entry name" value="HATPase_C_sf"/>
</dbReference>
<keyword evidence="6 17" id="KW-0418">Kinase</keyword>
<evidence type="ECO:0000259" key="16">
    <source>
        <dbReference type="PROSITE" id="PS50894"/>
    </source>
</evidence>
<dbReference type="InterPro" id="IPR036061">
    <property type="entry name" value="CheW-like_dom_sf"/>
</dbReference>
<feature type="region of interest" description="Disordered" evidence="12">
    <location>
        <begin position="968"/>
        <end position="1001"/>
    </location>
</feature>
<feature type="modified residue" description="Phosphohistidine" evidence="9">
    <location>
        <position position="1306"/>
    </location>
</feature>
<dbReference type="Gene3D" id="3.30.565.10">
    <property type="entry name" value="Histidine kinase-like ATPase, C-terminal domain"/>
    <property type="match status" value="1"/>
</dbReference>
<dbReference type="Pfam" id="PF00072">
    <property type="entry name" value="Response_reg"/>
    <property type="match status" value="1"/>
</dbReference>
<dbReference type="PROSITE" id="PS50110">
    <property type="entry name" value="RESPONSE_REGULATORY"/>
    <property type="match status" value="1"/>
</dbReference>
<dbReference type="SUPFAM" id="SSF55874">
    <property type="entry name" value="ATPase domain of HSP90 chaperone/DNA topoisomerase II/histidine kinase"/>
    <property type="match status" value="1"/>
</dbReference>
<evidence type="ECO:0000256" key="1">
    <source>
        <dbReference type="ARBA" id="ARBA00000085"/>
    </source>
</evidence>
<dbReference type="PRINTS" id="PR00344">
    <property type="entry name" value="BCTRLSENSOR"/>
</dbReference>
<dbReference type="GO" id="GO:0006935">
    <property type="term" value="P:chemotaxis"/>
    <property type="evidence" value="ECO:0007669"/>
    <property type="project" value="InterPro"/>
</dbReference>
<name>A0A4Q7ZAQ5_9GAMM</name>
<dbReference type="EMBL" id="SHKX01000011">
    <property type="protein sequence ID" value="RZU46995.1"/>
    <property type="molecule type" value="Genomic_DNA"/>
</dbReference>
<proteinExistence type="predicted"/>
<dbReference type="InterPro" id="IPR011006">
    <property type="entry name" value="CheY-like_superfamily"/>
</dbReference>
<dbReference type="InterPro" id="IPR003594">
    <property type="entry name" value="HATPase_dom"/>
</dbReference>
<evidence type="ECO:0000256" key="7">
    <source>
        <dbReference type="ARBA" id="ARBA00023012"/>
    </source>
</evidence>
<feature type="domain" description="HPt" evidence="16">
    <location>
        <begin position="1260"/>
        <end position="1366"/>
    </location>
</feature>
<evidence type="ECO:0000256" key="5">
    <source>
        <dbReference type="ARBA" id="ARBA00022679"/>
    </source>
</evidence>
<dbReference type="PANTHER" id="PTHR43395:SF8">
    <property type="entry name" value="HISTIDINE KINASE"/>
    <property type="match status" value="1"/>
</dbReference>
<dbReference type="Pfam" id="PF26379">
    <property type="entry name" value="FimL_2nd"/>
    <property type="match status" value="1"/>
</dbReference>
<dbReference type="InterPro" id="IPR002545">
    <property type="entry name" value="CheW-lke_dom"/>
</dbReference>
<feature type="domain" description="CheW-like" evidence="15">
    <location>
        <begin position="2245"/>
        <end position="2384"/>
    </location>
</feature>
<dbReference type="Pfam" id="PF02518">
    <property type="entry name" value="HATPase_c"/>
    <property type="match status" value="1"/>
</dbReference>
<evidence type="ECO:0000313" key="18">
    <source>
        <dbReference type="Proteomes" id="UP000292423"/>
    </source>
</evidence>
<dbReference type="InterPro" id="IPR005467">
    <property type="entry name" value="His_kinase_dom"/>
</dbReference>
<dbReference type="GO" id="GO:0000155">
    <property type="term" value="F:phosphorelay sensor kinase activity"/>
    <property type="evidence" value="ECO:0007669"/>
    <property type="project" value="InterPro"/>
</dbReference>
<keyword evidence="5" id="KW-0808">Transferase</keyword>
<evidence type="ECO:0000256" key="2">
    <source>
        <dbReference type="ARBA" id="ARBA00012438"/>
    </source>
</evidence>
<gene>
    <name evidence="17" type="ORF">EV700_1382</name>
</gene>
<comment type="function">
    <text evidence="8">Involved in the transmission of sensory signals from the chemoreceptors to the flagellar motors. CheA is autophosphorylated; it can transfer its phosphate group to either CheB or CheY.</text>
</comment>
<dbReference type="InterPro" id="IPR008207">
    <property type="entry name" value="Sig_transdc_His_kin_Hpt_dom"/>
</dbReference>
<comment type="catalytic activity">
    <reaction evidence="1">
        <text>ATP + protein L-histidine = ADP + protein N-phospho-L-histidine.</text>
        <dbReference type="EC" id="2.7.13.3"/>
    </reaction>
</comment>
<evidence type="ECO:0000256" key="6">
    <source>
        <dbReference type="ARBA" id="ARBA00022777"/>
    </source>
</evidence>
<feature type="domain" description="HPt" evidence="16">
    <location>
        <begin position="1732"/>
        <end position="1836"/>
    </location>
</feature>
<dbReference type="SMART" id="SM00073">
    <property type="entry name" value="HPT"/>
    <property type="match status" value="5"/>
</dbReference>
<dbReference type="PANTHER" id="PTHR43395">
    <property type="entry name" value="SENSOR HISTIDINE KINASE CHEA"/>
    <property type="match status" value="1"/>
</dbReference>
<evidence type="ECO:0000256" key="8">
    <source>
        <dbReference type="ARBA" id="ARBA00035100"/>
    </source>
</evidence>
<dbReference type="CDD" id="cd00088">
    <property type="entry name" value="HPT"/>
    <property type="match status" value="5"/>
</dbReference>
<evidence type="ECO:0000256" key="10">
    <source>
        <dbReference type="PROSITE-ProRule" id="PRU00169"/>
    </source>
</evidence>
<evidence type="ECO:0000259" key="14">
    <source>
        <dbReference type="PROSITE" id="PS50110"/>
    </source>
</evidence>
<evidence type="ECO:0000259" key="13">
    <source>
        <dbReference type="PROSITE" id="PS50109"/>
    </source>
</evidence>
<organism evidence="17 18">
    <name type="scientific">Fluviicoccus keumensis</name>
    <dbReference type="NCBI Taxonomy" id="1435465"/>
    <lineage>
        <taxon>Bacteria</taxon>
        <taxon>Pseudomonadati</taxon>
        <taxon>Pseudomonadota</taxon>
        <taxon>Gammaproteobacteria</taxon>
        <taxon>Moraxellales</taxon>
        <taxon>Moraxellaceae</taxon>
        <taxon>Fluviicoccus</taxon>
    </lineage>
</organism>
<feature type="domain" description="Histidine kinase" evidence="13">
    <location>
        <begin position="2040"/>
        <end position="2243"/>
    </location>
</feature>
<keyword evidence="7" id="KW-0902">Two-component regulatory system</keyword>
<comment type="caution">
    <text evidence="17">The sequence shown here is derived from an EMBL/GenBank/DDBJ whole genome shotgun (WGS) entry which is preliminary data.</text>
</comment>
<dbReference type="CDD" id="cd17546">
    <property type="entry name" value="REC_hyHK_CKI1_RcsC-like"/>
    <property type="match status" value="1"/>
</dbReference>
<feature type="modified residue" description="Phosphohistidine" evidence="9">
    <location>
        <position position="1779"/>
    </location>
</feature>
<accession>A0A4Q7ZAQ5</accession>
<keyword evidence="11" id="KW-0175">Coiled coil</keyword>
<sequence length="2529" mass="276015">MSNNHNFLALDWVKSEIEETLKQAQQSLEAHVNNESDASQLRFCLAYLHQIYGTLQMVEFHGAAMLAEEMEKLCLALVNGKVKNGKAAYDALVKSMLQLPAYLERLQVSKRDTPFVLLPAINELRLAHDEVPLSEIALFQPDFSRVFSITAQTGATPTADGLKKLRHLFQIGLLGVVRQQNQTESLETLQQALGLLGQVVGQKALQALWQVTQAMVEGLANRSIPLTPAVKLLLGEVEHELRKFASFPQHSPSLEILKNILYYIAKSQGTSPRVAAIRALYRLDDALPSQERLEAEKDKLSGPDKGALKSVIAGLDTELVAIKDAIDDLMYTETPSVHTLEPLLPKLRQMSSTLMVMGWSHLQKIVDEQLLLMSGAIRNDEVAEGTLLHLAAGLLEVESGLQQMLDDSAVGENFRGSGTVADQLSTAQAAVLRESRTALEKSKEVIVEYISSQWDPVRLADLPVLLKTVRGGLAMLDLVRPSQILGKLTDFVEQHLLREAYRPSWSEMDTMADIVSSVEYYLERMANHHQNNDLLEMAEVALEKLGFGLVLAAPAVQLPVRPFKEEKAAREQEIELAERELMDSGDTEKTLLNIPALVLPEDPVEAAAESLPDEAENLDRTLISMPVITDDMLSATVNDPDKTLIAMPVVNVPLLDESTRAMDTALTEVQIPAVRTSSLISEDDSLTDFDSTLTFDAEALLGDMTFTPRKSVEIVHEVVEQAQVAVSDDSQERTLIMPAVDVELLDESASYSDTAMVETITTTTDELAAEVAAVTPEPVEAAVVDEKPAAPVRPVFAEMPVDDHDQDDEIREIFVEEAAEVMETIHEFFPKWAANFDNKNALTEFRRGFHTLKGSGRMVGAKVVGELAWSIENMLNRVIDKTATPNGVMVMLIEKVLDAIPGLIENYTARALPGIHTVPLMDVADRFAKGQSPSTADVDQAVAWSLGHSADVEATVAAAVTEELVTQDLEEESVLSEGPTAETVSEIADTDSEIGSRMDDGQPEVAAEIPEAVIDLDETVRLEVTAPVQEAETEPVVVAEQVPMAAKKPAMLVLNHMPEDDFSQDDEIREIFIEEAEEVLETINEFFPKWAANFENKNALTEFRRGFHTLKGSGRMVGAKVVGELAWSIENMLNRVIDHTTTPNADMSLLIRNVIDVIPVLVQNFQNKEAPALNTGYIMTVADEFAHARHLDAESIKAAFAQARGEADTTEPEAPTEITAAAEPALPAEAVAASENDDLSDAFEELATSLEEVEAPEPEAETADPVLMEIFVSEANTYLDDIQDFLQSVPQGNKVAVTDEVLRALHTLRGSAGMAGVATVSSIAAPMETLFKDFRQQGRLLNQTHRDLLAEAHRLITLSIKSVAEGGKGLVSGDTQLIAMIDQVSRIPATADEDTGEAEVSSNTAGIVAGFMDLGLDHLLDAPWELTGWLAGEDRDEHIETLRNELQQLYPEAVKCGVHPLAELLKALTGLYAYIARDAATVLADESLLEILGNAHDEVINIFDTLAACQTVASATDLVRRINDWSGAAAEPAAVTAAQPVAAVVEIDNGADPELLSIFLEEGEEVLQAADDEFRNWLSDPENKQALRVLQRHLHTLKGGARMAVVASLGDLAHELEFLYEGLVDGRYNYSPALADLCQRCHDRIANQLSDLQAKGQCEFARDLVDVINQYRRTPVDTVILDFFSLAAGGSTSKALDATPAAVAVSVPAAAVPVVPVSVAPASDAGQPDDVTSGFDEEMLEIFLEEAQEIVDETNQKLADWKVSPAETEPVKILQRGLHTLKGGARMAGVTALGDLAHEMENLYEGVCLNRYQGTPAVFSVLQRCHDRIAEAVEMLKKDGKCPGVSDLVAQLKSYLSNPAAFSDDVQQPARKVAPQPALAPVPSAAPSLPESVAMVFPEETGMPSMMGNFRNLKAQQTAQEMIRVSSELMEKLINLAGEGSIIRSRVEMGVHGFAQTVEEMGATVQRLAEQLRRMQGELESQIIAQHTTEGGKYEDFDPLEMDQYSSVNQLSKSLYESASDLMDIKGTLIEKARDTETLLLQQSRLNTELQEGLMSSRMVPFSRLVPRLQRIVRQTSQEVHKPAELVVINAEGEMDRTLLERLVAPLEHMLRNAVDHGMESPEDRAKAGKEMMGRITLTLSREGGEVVLSLSDDGRGINTDAVKKKAIERGLLNADAEVSERELQQFIFHAGLSTASQVTQVSGRGVGMDVVQSEIKQLGGVININSVRGQGSTFTLRLPFTVAVSRALMVRIGEDVYAIPLSQIEGIVRASPYELETYYGPEAPPFEYASVSYKLHYLGEFVHGVRTPSLFGQTLPLPILLVRGGDQRVSIQVDQLIGSREIVVKSVGAQLASVAGISGATILGDGSVVIILDVLAMLRAAAISKPLQQKADADVVEAVVEKATRTVMVVDDSVTVRKVTSRLLERHGYEVVLAKDGLDAITKLEDIRPDIMLLDIEMPRMDGFEVASLVRHNPNLEGLPIIMITSRTGEKHRERAFQIGVNCYMGKPFQEQQLLDTIGELLTASVQR</sequence>
<dbReference type="SMART" id="SM00387">
    <property type="entry name" value="HATPase_c"/>
    <property type="match status" value="1"/>
</dbReference>
<dbReference type="SMART" id="SM01231">
    <property type="entry name" value="H-kinase_dim"/>
    <property type="match status" value="1"/>
</dbReference>
<dbReference type="CDD" id="cd16916">
    <property type="entry name" value="HATPase_CheA-like"/>
    <property type="match status" value="1"/>
</dbReference>
<evidence type="ECO:0000256" key="11">
    <source>
        <dbReference type="SAM" id="Coils"/>
    </source>
</evidence>
<dbReference type="PROSITE" id="PS50894">
    <property type="entry name" value="HPT"/>
    <property type="match status" value="5"/>
</dbReference>
<keyword evidence="18" id="KW-1185">Reference proteome</keyword>
<dbReference type="Pfam" id="PF01584">
    <property type="entry name" value="CheW"/>
    <property type="match status" value="1"/>
</dbReference>
<evidence type="ECO:0000256" key="9">
    <source>
        <dbReference type="PROSITE-ProRule" id="PRU00110"/>
    </source>
</evidence>
<dbReference type="Gene3D" id="3.40.50.2300">
    <property type="match status" value="1"/>
</dbReference>
<evidence type="ECO:0000259" key="15">
    <source>
        <dbReference type="PROSITE" id="PS50851"/>
    </source>
</evidence>
<dbReference type="InterPro" id="IPR051315">
    <property type="entry name" value="Bact_Chemotaxis_CheA"/>
</dbReference>
<keyword evidence="4 10" id="KW-0597">Phosphoprotein</keyword>
<dbReference type="GO" id="GO:0005737">
    <property type="term" value="C:cytoplasm"/>
    <property type="evidence" value="ECO:0007669"/>
    <property type="project" value="InterPro"/>
</dbReference>
<dbReference type="EC" id="2.7.13.3" evidence="2"/>
<feature type="modified residue" description="Phosphohistidine" evidence="9">
    <location>
        <position position="1108"/>
    </location>
</feature>